<feature type="compositionally biased region" description="Polar residues" evidence="1">
    <location>
        <begin position="141"/>
        <end position="151"/>
    </location>
</feature>
<dbReference type="AlphaFoldDB" id="A0A2P4XV38"/>
<organism evidence="2 3">
    <name type="scientific">Phytophthora palmivora</name>
    <dbReference type="NCBI Taxonomy" id="4796"/>
    <lineage>
        <taxon>Eukaryota</taxon>
        <taxon>Sar</taxon>
        <taxon>Stramenopiles</taxon>
        <taxon>Oomycota</taxon>
        <taxon>Peronosporomycetes</taxon>
        <taxon>Peronosporales</taxon>
        <taxon>Peronosporaceae</taxon>
        <taxon>Phytophthora</taxon>
    </lineage>
</organism>
<keyword evidence="3" id="KW-1185">Reference proteome</keyword>
<feature type="compositionally biased region" description="Basic residues" evidence="1">
    <location>
        <begin position="171"/>
        <end position="186"/>
    </location>
</feature>
<dbReference type="EMBL" id="NCKW01007868">
    <property type="protein sequence ID" value="POM69430.1"/>
    <property type="molecule type" value="Genomic_DNA"/>
</dbReference>
<proteinExistence type="predicted"/>
<feature type="region of interest" description="Disordered" evidence="1">
    <location>
        <begin position="141"/>
        <end position="197"/>
    </location>
</feature>
<reference evidence="2 3" key="1">
    <citation type="journal article" date="2017" name="Genome Biol. Evol.">
        <title>Phytophthora megakarya and P. palmivora, closely related causal agents of cacao black pod rot, underwent increases in genome sizes and gene numbers by different mechanisms.</title>
        <authorList>
            <person name="Ali S.S."/>
            <person name="Shao J."/>
            <person name="Lary D.J."/>
            <person name="Kronmiller B."/>
            <person name="Shen D."/>
            <person name="Strem M.D."/>
            <person name="Amoako-Attah I."/>
            <person name="Akrofi A.Y."/>
            <person name="Begoude B.A."/>
            <person name="Ten Hoopen G.M."/>
            <person name="Coulibaly K."/>
            <person name="Kebe B.I."/>
            <person name="Melnick R.L."/>
            <person name="Guiltinan M.J."/>
            <person name="Tyler B.M."/>
            <person name="Meinhardt L.W."/>
            <person name="Bailey B.A."/>
        </authorList>
    </citation>
    <scope>NUCLEOTIDE SEQUENCE [LARGE SCALE GENOMIC DNA]</scope>
    <source>
        <strain evidence="3">sbr112.9</strain>
    </source>
</reference>
<evidence type="ECO:0000313" key="2">
    <source>
        <dbReference type="EMBL" id="POM69430.1"/>
    </source>
</evidence>
<accession>A0A2P4XV38</accession>
<evidence type="ECO:0000256" key="1">
    <source>
        <dbReference type="SAM" id="MobiDB-lite"/>
    </source>
</evidence>
<gene>
    <name evidence="2" type="ORF">PHPALM_14285</name>
</gene>
<dbReference type="Proteomes" id="UP000237271">
    <property type="component" value="Unassembled WGS sequence"/>
</dbReference>
<evidence type="ECO:0000313" key="3">
    <source>
        <dbReference type="Proteomes" id="UP000237271"/>
    </source>
</evidence>
<comment type="caution">
    <text evidence="2">The sequence shown here is derived from an EMBL/GenBank/DDBJ whole genome shotgun (WGS) entry which is preliminary data.</text>
</comment>
<feature type="compositionally biased region" description="Polar residues" evidence="1">
    <location>
        <begin position="187"/>
        <end position="197"/>
    </location>
</feature>
<dbReference type="OrthoDB" id="128060at2759"/>
<protein>
    <submittedName>
        <fullName evidence="2">Uncharacterized protein</fullName>
    </submittedName>
</protein>
<name>A0A2P4XV38_9STRA</name>
<sequence length="197" mass="21375">MGMVRSMIFGSGLPLSFRADAAEYSAYILNSNPARSNPGRPKETDIVLFGSPCTVIREKKYCVLAACAEEGLIVGRDAEAKGYRVLFTNDRVVSATQHVQNIQTMSQGSNALRLRHLNAENTGEKDDPDQLKESARVELSTTMLGGSQSEGRGNRKEPEATPSKATNTTARKSRGKRAGRTKHKSKSTSQSALENTV</sequence>